<accession>A0ABS7L193</accession>
<dbReference type="EC" id="5.2.1.8" evidence="3"/>
<dbReference type="GO" id="GO:0003755">
    <property type="term" value="F:peptidyl-prolyl cis-trans isomerase activity"/>
    <property type="evidence" value="ECO:0007669"/>
    <property type="project" value="UniProtKB-EC"/>
</dbReference>
<dbReference type="InterPro" id="IPR000297">
    <property type="entry name" value="PPIase_PpiC"/>
</dbReference>
<evidence type="ECO:0000259" key="2">
    <source>
        <dbReference type="PROSITE" id="PS50198"/>
    </source>
</evidence>
<keyword evidence="1" id="KW-0697">Rotamase</keyword>
<evidence type="ECO:0000313" key="3">
    <source>
        <dbReference type="EMBL" id="MBY0756820.1"/>
    </source>
</evidence>
<dbReference type="Pfam" id="PF00639">
    <property type="entry name" value="Rotamase"/>
    <property type="match status" value="1"/>
</dbReference>
<dbReference type="InterPro" id="IPR050245">
    <property type="entry name" value="PrsA_foldase"/>
</dbReference>
<reference evidence="3 4" key="1">
    <citation type="journal article" date="2021" name="Cell Host Microbe">
        <title>in vivo commensal control of Clostridioides difficile virulence.</title>
        <authorList>
            <person name="Girinathan B.P."/>
            <person name="Dibenedetto N."/>
            <person name="Worley J.N."/>
            <person name="Peltier J."/>
            <person name="Arrieta-Ortiz M.L."/>
            <person name="Rupa Christinal Immanuel S."/>
            <person name="Lavin R."/>
            <person name="Delaney M.L."/>
            <person name="Cummins C."/>
            <person name="Hoffmann M."/>
            <person name="Luo Y."/>
            <person name="Gonzalez-Escalona N."/>
            <person name="Allard M."/>
            <person name="Onderdonk A.B."/>
            <person name="Gerber G.K."/>
            <person name="Sonenshein A.L."/>
            <person name="Baliga N."/>
            <person name="Dupuy B."/>
            <person name="Bry L."/>
        </authorList>
    </citation>
    <scope>NUCLEOTIDE SEQUENCE [LARGE SCALE GENOMIC DNA]</scope>
    <source>
        <strain evidence="3 4">DSM 599</strain>
    </source>
</reference>
<dbReference type="RefSeq" id="WP_204594060.1">
    <property type="nucleotide sequence ID" value="NZ_JAFBDA010000003.1"/>
</dbReference>
<dbReference type="SUPFAM" id="SSF109998">
    <property type="entry name" value="Triger factor/SurA peptide-binding domain-like"/>
    <property type="match status" value="1"/>
</dbReference>
<dbReference type="PANTHER" id="PTHR47245">
    <property type="entry name" value="PEPTIDYLPROLYL ISOMERASE"/>
    <property type="match status" value="1"/>
</dbReference>
<dbReference type="EMBL" id="JAIKTU010000013">
    <property type="protein sequence ID" value="MBY0756820.1"/>
    <property type="molecule type" value="Genomic_DNA"/>
</dbReference>
<name>A0ABS7L193_CLOSR</name>
<dbReference type="Gene3D" id="1.10.8.1040">
    <property type="match status" value="1"/>
</dbReference>
<keyword evidence="4" id="KW-1185">Reference proteome</keyword>
<sequence>MENKVLATVGSQEITEKELNEIISKYPEDRRMMFESEQGKKQLLEQVISFELMSKLGEELKLNETEEYKETVNRLAKEILTQMTIGKILADVTVTDEEAKEYYDAHKEQFEEQATVSAKHILVENEDDAVKIKEEIDNGISFEEAAMKYSSCPSKEQGGNLGAFGRGMMVPEFENAAFEAEIGKVTEPVKTQFGYHLILVDAKNEPKTKSFEEVKDAVVQQLIQERQQRKYLDVLKELEAKYGVTRK</sequence>
<dbReference type="Gene3D" id="3.10.50.40">
    <property type="match status" value="1"/>
</dbReference>
<gene>
    <name evidence="3" type="ORF">K5V21_15330</name>
</gene>
<evidence type="ECO:0000313" key="4">
    <source>
        <dbReference type="Proteomes" id="UP001299068"/>
    </source>
</evidence>
<proteinExistence type="predicted"/>
<dbReference type="PROSITE" id="PS01096">
    <property type="entry name" value="PPIC_PPIASE_1"/>
    <property type="match status" value="1"/>
</dbReference>
<evidence type="ECO:0000256" key="1">
    <source>
        <dbReference type="PROSITE-ProRule" id="PRU00278"/>
    </source>
</evidence>
<protein>
    <submittedName>
        <fullName evidence="3">Peptidylprolyl isomerase</fullName>
        <ecNumber evidence="3">5.2.1.8</ecNumber>
    </submittedName>
</protein>
<dbReference type="Proteomes" id="UP001299068">
    <property type="component" value="Unassembled WGS sequence"/>
</dbReference>
<dbReference type="PROSITE" id="PS50198">
    <property type="entry name" value="PPIC_PPIASE_2"/>
    <property type="match status" value="1"/>
</dbReference>
<feature type="domain" description="PpiC" evidence="2">
    <location>
        <begin position="113"/>
        <end position="202"/>
    </location>
</feature>
<dbReference type="PANTHER" id="PTHR47245:SF2">
    <property type="entry name" value="PEPTIDYL-PROLYL CIS-TRANS ISOMERASE HP_0175-RELATED"/>
    <property type="match status" value="1"/>
</dbReference>
<dbReference type="SUPFAM" id="SSF54534">
    <property type="entry name" value="FKBP-like"/>
    <property type="match status" value="1"/>
</dbReference>
<dbReference type="InterPro" id="IPR046357">
    <property type="entry name" value="PPIase_dom_sf"/>
</dbReference>
<comment type="caution">
    <text evidence="3">The sequence shown here is derived from an EMBL/GenBank/DDBJ whole genome shotgun (WGS) entry which is preliminary data.</text>
</comment>
<organism evidence="3 4">
    <name type="scientific">Clostridium sardiniense</name>
    <name type="common">Clostridium absonum</name>
    <dbReference type="NCBI Taxonomy" id="29369"/>
    <lineage>
        <taxon>Bacteria</taxon>
        <taxon>Bacillati</taxon>
        <taxon>Bacillota</taxon>
        <taxon>Clostridia</taxon>
        <taxon>Eubacteriales</taxon>
        <taxon>Clostridiaceae</taxon>
        <taxon>Clostridium</taxon>
    </lineage>
</organism>
<dbReference type="InterPro" id="IPR023058">
    <property type="entry name" value="PPIase_PpiC_CS"/>
</dbReference>
<keyword evidence="1 3" id="KW-0413">Isomerase</keyword>
<dbReference type="InterPro" id="IPR027304">
    <property type="entry name" value="Trigger_fact/SurA_dom_sf"/>
</dbReference>